<reference evidence="1 4" key="2">
    <citation type="submission" date="2021-03" db="EMBL/GenBank/DDBJ databases">
        <title>Whole genome shotgun sequence of Salinispora arenicola NBRC 105043.</title>
        <authorList>
            <person name="Komaki H."/>
            <person name="Tamura T."/>
        </authorList>
    </citation>
    <scope>NUCLEOTIDE SEQUENCE [LARGE SCALE GENOMIC DNA]</scope>
    <source>
        <strain evidence="1 4">NBRC 105043</strain>
    </source>
</reference>
<evidence type="ECO:0000313" key="2">
    <source>
        <dbReference type="EMBL" id="TQL37556.1"/>
    </source>
</evidence>
<accession>A0A542XNX1</accession>
<dbReference type="RefSeq" id="WP_016813326.1">
    <property type="nucleotide sequence ID" value="NZ_BOQM01000031.1"/>
</dbReference>
<evidence type="ECO:0000313" key="4">
    <source>
        <dbReference type="Proteomes" id="UP000677457"/>
    </source>
</evidence>
<evidence type="ECO:0000313" key="3">
    <source>
        <dbReference type="Proteomes" id="UP000315983"/>
    </source>
</evidence>
<dbReference type="GeneID" id="93774232"/>
<keyword evidence="4" id="KW-1185">Reference proteome</keyword>
<reference evidence="2 3" key="1">
    <citation type="submission" date="2019-06" db="EMBL/GenBank/DDBJ databases">
        <title>Sequencing the genomes of 1000 actinobacteria strains.</title>
        <authorList>
            <person name="Klenk H.-P."/>
        </authorList>
    </citation>
    <scope>NUCLEOTIDE SEQUENCE [LARGE SCALE GENOMIC DNA]</scope>
    <source>
        <strain evidence="2 3">DSM 44819</strain>
    </source>
</reference>
<proteinExistence type="predicted"/>
<dbReference type="AlphaFoldDB" id="A0A542XNX1"/>
<name>A0A542XNX1_SALAC</name>
<dbReference type="EMBL" id="VFOL01000001">
    <property type="protein sequence ID" value="TQL37556.1"/>
    <property type="molecule type" value="Genomic_DNA"/>
</dbReference>
<organism evidence="2 3">
    <name type="scientific">Salinispora arenicola</name>
    <dbReference type="NCBI Taxonomy" id="168697"/>
    <lineage>
        <taxon>Bacteria</taxon>
        <taxon>Bacillati</taxon>
        <taxon>Actinomycetota</taxon>
        <taxon>Actinomycetes</taxon>
        <taxon>Micromonosporales</taxon>
        <taxon>Micromonosporaceae</taxon>
        <taxon>Salinispora</taxon>
    </lineage>
</organism>
<comment type="caution">
    <text evidence="2">The sequence shown here is derived from an EMBL/GenBank/DDBJ whole genome shotgun (WGS) entry which is preliminary data.</text>
</comment>
<dbReference type="EMBL" id="BOQM01000031">
    <property type="protein sequence ID" value="GIM87149.1"/>
    <property type="molecule type" value="Genomic_DNA"/>
</dbReference>
<evidence type="ECO:0000313" key="1">
    <source>
        <dbReference type="EMBL" id="GIM87149.1"/>
    </source>
</evidence>
<gene>
    <name evidence="2" type="ORF">FB564_2721</name>
    <name evidence="1" type="ORF">Sar04_38850</name>
</gene>
<dbReference type="Proteomes" id="UP000315983">
    <property type="component" value="Unassembled WGS sequence"/>
</dbReference>
<protein>
    <submittedName>
        <fullName evidence="2">Uncharacterized protein</fullName>
    </submittedName>
</protein>
<dbReference type="Proteomes" id="UP000677457">
    <property type="component" value="Unassembled WGS sequence"/>
</dbReference>
<sequence length="168" mass="18617">MLPIAAATFLPKVAEIHQRAAEIHREQRRALREAEEREAIEAYAATAGPSPTGPAHIQEFVGQVRSAVPVGDREAFASRRVAWERDRRHHQRQANAEATLPTTIDETHTGVVRRNSSSLSPSRLLGTHSHTSTTWMLALTPASPRLTARLLIMPAEPRAAGPRRPRHE</sequence>